<keyword evidence="8 10" id="KW-0472">Membrane</keyword>
<evidence type="ECO:0000256" key="1">
    <source>
        <dbReference type="ARBA" id="ARBA00004571"/>
    </source>
</evidence>
<dbReference type="Gene3D" id="2.170.130.10">
    <property type="entry name" value="TonB-dependent receptor, plug domain"/>
    <property type="match status" value="1"/>
</dbReference>
<keyword evidence="9 10" id="KW-0998">Cell outer membrane</keyword>
<dbReference type="PROSITE" id="PS52016">
    <property type="entry name" value="TONB_DEPENDENT_REC_3"/>
    <property type="match status" value="1"/>
</dbReference>
<dbReference type="Pfam" id="PF00593">
    <property type="entry name" value="TonB_dep_Rec_b-barrel"/>
    <property type="match status" value="1"/>
</dbReference>
<dbReference type="Pfam" id="PF07715">
    <property type="entry name" value="Plug"/>
    <property type="match status" value="1"/>
</dbReference>
<evidence type="ECO:0000256" key="4">
    <source>
        <dbReference type="ARBA" id="ARBA00022496"/>
    </source>
</evidence>
<evidence type="ECO:0000256" key="11">
    <source>
        <dbReference type="RuleBase" id="RU003357"/>
    </source>
</evidence>
<evidence type="ECO:0000256" key="6">
    <source>
        <dbReference type="ARBA" id="ARBA00023004"/>
    </source>
</evidence>
<accession>A0A545UC39</accession>
<dbReference type="InterPro" id="IPR011662">
    <property type="entry name" value="Secretin/TonB_short_N"/>
</dbReference>
<keyword evidence="15" id="KW-1185">Reference proteome</keyword>
<feature type="domain" description="Secretin/TonB short N-terminal" evidence="13">
    <location>
        <begin position="85"/>
        <end position="135"/>
    </location>
</feature>
<reference evidence="14 15" key="1">
    <citation type="submission" date="2019-07" db="EMBL/GenBank/DDBJ databases">
        <title>Draft genome for Aliikangiella sp. M105.</title>
        <authorList>
            <person name="Wang G."/>
        </authorList>
    </citation>
    <scope>NUCLEOTIDE SEQUENCE [LARGE SCALE GENOMIC DNA]</scope>
    <source>
        <strain evidence="14 15">M105</strain>
    </source>
</reference>
<dbReference type="EMBL" id="VIKS01000009">
    <property type="protein sequence ID" value="TQV87030.1"/>
    <property type="molecule type" value="Genomic_DNA"/>
</dbReference>
<sequence length="989" mass="112391">MKSRQQKIITQKATEAHVQLTKKRLEASAFAVPKFRPYLFLTTLWLIFSLFISNTATAKSQIHTIRLNAQPLSKALFALSEQTDIAIFASADLLKGLQSSAINGNMTVEQALKKLLSGSSLVFEKVRDGYVITAEKSETSKPDIDTSIATNKPDVKKMTIIGTRLANRQSLSTKQDSTRIMDALTADDIGELPDINAADSFRRITGLNTLNDSDEGQFVVVRGISPGMNFVTLDGMAIASDHSDTRGINLETMPASAVASLEVYKNVSPDLEANSTGGNMNMTSYSAFERKDDFLQIDFNLAKYSLDDVPDNDDGLSGDFKIDYSTTLGENNQYGLVLAGVYSKKKRDEKKWDPRFRYIKNTGGADSAFRQRFNTAQYTNTWNRQGGTIKLEFSPGFHLHAYLQSYFYKLTEKEDRDIWNITNEAGDNVIFNASGTASTPRARGEVNYTFRPTYRQLSGNHFHFDFDFDRQHEISFDIAQSKGGFKRPQHEVVWRTNTDNEALEALAYTYQENSDFPDWSFSNASFAENTDNYFFDVFKDKFTQVENRVTDIKADYNFNASSLSSGLGVKIGVRHRRNKLKNNSQQSNVFWQGAASLSLTAFSELNHFTPPHFDNIMPFQNEVSFFSFYNATPDSFGTIAEDVAYFNQRDDFYHRETISSGYGLTQYNADNWQIISGVRYESTDNYSQGVLRNLDSLTVSSNDYKSSSSDWLPSISARYHVNDYLRIQAAWGRSLGRPELSDINAIESIKTGENEQIITRKNTTLKPSLSDNYDLSFEYYFDDDNLFSVALFKKDIKRFPLFEQTQTSNPQTNVTTIINETTNHASANIKGIEVSLIKNNFDFLPSAFDGLGLAGNATWTKAKLNYLDLQGNWSSINHLSHQPDFMANLIVFYNFWNELAELRLGYNYTDHYSDQVITDKSLREEDIWKPFEQIDTQLRVDISQQLTLKFKVRNLMNRTRKRATGLHQELLEHEVIFGRSVWLGLTYSY</sequence>
<keyword evidence="12" id="KW-1133">Transmembrane helix</keyword>
<dbReference type="InterPro" id="IPR000531">
    <property type="entry name" value="Beta-barrel_TonB"/>
</dbReference>
<dbReference type="InterPro" id="IPR037066">
    <property type="entry name" value="Plug_dom_sf"/>
</dbReference>
<keyword evidence="5 10" id="KW-0812">Transmembrane</keyword>
<keyword evidence="7 11" id="KW-0798">TonB box</keyword>
<dbReference type="InterPro" id="IPR039426">
    <property type="entry name" value="TonB-dep_rcpt-like"/>
</dbReference>
<dbReference type="GO" id="GO:0009279">
    <property type="term" value="C:cell outer membrane"/>
    <property type="evidence" value="ECO:0007669"/>
    <property type="project" value="UniProtKB-SubCell"/>
</dbReference>
<dbReference type="AlphaFoldDB" id="A0A545UC39"/>
<evidence type="ECO:0000256" key="9">
    <source>
        <dbReference type="ARBA" id="ARBA00023237"/>
    </source>
</evidence>
<keyword evidence="4" id="KW-0410">Iron transport</keyword>
<dbReference type="Gene3D" id="3.55.50.30">
    <property type="match status" value="1"/>
</dbReference>
<dbReference type="InterPro" id="IPR036942">
    <property type="entry name" value="Beta-barrel_TonB_sf"/>
</dbReference>
<keyword evidence="2 10" id="KW-0813">Transport</keyword>
<gene>
    <name evidence="14" type="ORF">FLL46_14585</name>
</gene>
<dbReference type="NCBIfam" id="TIGR01782">
    <property type="entry name" value="TonB-Xanth-Caul"/>
    <property type="match status" value="1"/>
</dbReference>
<evidence type="ECO:0000256" key="10">
    <source>
        <dbReference type="PROSITE-ProRule" id="PRU01360"/>
    </source>
</evidence>
<keyword evidence="6" id="KW-0408">Iron</keyword>
<keyword evidence="3 10" id="KW-1134">Transmembrane beta strand</keyword>
<comment type="subcellular location">
    <subcellularLocation>
        <location evidence="1 10">Cell outer membrane</location>
        <topology evidence="1 10">Multi-pass membrane protein</topology>
    </subcellularLocation>
</comment>
<comment type="similarity">
    <text evidence="10 11">Belongs to the TonB-dependent receptor family.</text>
</comment>
<protein>
    <submittedName>
        <fullName evidence="14">TonB-dependent receptor</fullName>
    </submittedName>
</protein>
<evidence type="ECO:0000256" key="7">
    <source>
        <dbReference type="ARBA" id="ARBA00023077"/>
    </source>
</evidence>
<keyword evidence="4" id="KW-0406">Ion transport</keyword>
<evidence type="ECO:0000313" key="14">
    <source>
        <dbReference type="EMBL" id="TQV87030.1"/>
    </source>
</evidence>
<dbReference type="OrthoDB" id="9768470at2"/>
<evidence type="ECO:0000256" key="12">
    <source>
        <dbReference type="SAM" id="Phobius"/>
    </source>
</evidence>
<dbReference type="SUPFAM" id="SSF56935">
    <property type="entry name" value="Porins"/>
    <property type="match status" value="1"/>
</dbReference>
<evidence type="ECO:0000256" key="8">
    <source>
        <dbReference type="ARBA" id="ARBA00023136"/>
    </source>
</evidence>
<comment type="caution">
    <text evidence="14">The sequence shown here is derived from an EMBL/GenBank/DDBJ whole genome shotgun (WGS) entry which is preliminary data.</text>
</comment>
<feature type="transmembrane region" description="Helical" evidence="12">
    <location>
        <begin position="38"/>
        <end position="56"/>
    </location>
</feature>
<evidence type="ECO:0000256" key="5">
    <source>
        <dbReference type="ARBA" id="ARBA00022692"/>
    </source>
</evidence>
<dbReference type="PANTHER" id="PTHR40980">
    <property type="entry name" value="PLUG DOMAIN-CONTAINING PROTEIN"/>
    <property type="match status" value="1"/>
</dbReference>
<dbReference type="InterPro" id="IPR010104">
    <property type="entry name" value="TonB_rcpt_bac"/>
</dbReference>
<dbReference type="RefSeq" id="WP_142931973.1">
    <property type="nucleotide sequence ID" value="NZ_ML660165.1"/>
</dbReference>
<evidence type="ECO:0000256" key="3">
    <source>
        <dbReference type="ARBA" id="ARBA00022452"/>
    </source>
</evidence>
<keyword evidence="14" id="KW-0675">Receptor</keyword>
<evidence type="ECO:0000256" key="2">
    <source>
        <dbReference type="ARBA" id="ARBA00022448"/>
    </source>
</evidence>
<evidence type="ECO:0000313" key="15">
    <source>
        <dbReference type="Proteomes" id="UP000315439"/>
    </source>
</evidence>
<evidence type="ECO:0000259" key="13">
    <source>
        <dbReference type="SMART" id="SM00965"/>
    </source>
</evidence>
<proteinExistence type="inferred from homology"/>
<dbReference type="Gene3D" id="2.40.170.20">
    <property type="entry name" value="TonB-dependent receptor, beta-barrel domain"/>
    <property type="match status" value="1"/>
</dbReference>
<dbReference type="Pfam" id="PF07660">
    <property type="entry name" value="STN"/>
    <property type="match status" value="1"/>
</dbReference>
<dbReference type="InterPro" id="IPR012910">
    <property type="entry name" value="Plug_dom"/>
</dbReference>
<name>A0A545UC39_9GAMM</name>
<organism evidence="14 15">
    <name type="scientific">Aliikangiella coralliicola</name>
    <dbReference type="NCBI Taxonomy" id="2592383"/>
    <lineage>
        <taxon>Bacteria</taxon>
        <taxon>Pseudomonadati</taxon>
        <taxon>Pseudomonadota</taxon>
        <taxon>Gammaproteobacteria</taxon>
        <taxon>Oceanospirillales</taxon>
        <taxon>Pleioneaceae</taxon>
        <taxon>Aliikangiella</taxon>
    </lineage>
</organism>
<dbReference type="GO" id="GO:0006826">
    <property type="term" value="P:iron ion transport"/>
    <property type="evidence" value="ECO:0007669"/>
    <property type="project" value="UniProtKB-KW"/>
</dbReference>
<dbReference type="PANTHER" id="PTHR40980:SF4">
    <property type="entry name" value="TONB-DEPENDENT RECEPTOR-LIKE BETA-BARREL DOMAIN-CONTAINING PROTEIN"/>
    <property type="match status" value="1"/>
</dbReference>
<dbReference type="Proteomes" id="UP000315439">
    <property type="component" value="Unassembled WGS sequence"/>
</dbReference>
<dbReference type="SMART" id="SM00965">
    <property type="entry name" value="STN"/>
    <property type="match status" value="1"/>
</dbReference>